<gene>
    <name evidence="9" type="ORF">GXW76_09210</name>
</gene>
<dbReference type="InterPro" id="IPR004681">
    <property type="entry name" value="TRAP_DctM"/>
</dbReference>
<feature type="transmembrane region" description="Helical" evidence="7">
    <location>
        <begin position="7"/>
        <end position="36"/>
    </location>
</feature>
<comment type="subcellular location">
    <subcellularLocation>
        <location evidence="1 7">Cell inner membrane</location>
        <topology evidence="1 7">Multi-pass membrane protein</topology>
    </subcellularLocation>
</comment>
<evidence type="ECO:0000313" key="9">
    <source>
        <dbReference type="EMBL" id="MBR0671348.1"/>
    </source>
</evidence>
<dbReference type="PANTHER" id="PTHR33362:SF2">
    <property type="entry name" value="TRAP TRANSPORTER LARGE PERMEASE PROTEIN"/>
    <property type="match status" value="1"/>
</dbReference>
<dbReference type="InterPro" id="IPR010656">
    <property type="entry name" value="DctM"/>
</dbReference>
<feature type="transmembrane region" description="Helical" evidence="7">
    <location>
        <begin position="399"/>
        <end position="417"/>
    </location>
</feature>
<feature type="transmembrane region" description="Helical" evidence="7">
    <location>
        <begin position="103"/>
        <end position="126"/>
    </location>
</feature>
<keyword evidence="4 7" id="KW-0812">Transmembrane</keyword>
<feature type="transmembrane region" description="Helical" evidence="7">
    <location>
        <begin position="336"/>
        <end position="355"/>
    </location>
</feature>
<reference evidence="9" key="2">
    <citation type="journal article" date="2021" name="Syst. Appl. Microbiol.">
        <title>Roseomonas hellenica sp. nov., isolated from roots of wild-growing Alkanna tinctoria.</title>
        <authorList>
            <person name="Rat A."/>
            <person name="Naranjo H.D."/>
            <person name="Lebbe L."/>
            <person name="Cnockaert M."/>
            <person name="Krigas N."/>
            <person name="Grigoriadou K."/>
            <person name="Maloupa E."/>
            <person name="Willems A."/>
        </authorList>
    </citation>
    <scope>NUCLEOTIDE SEQUENCE</scope>
    <source>
        <strain evidence="9">LMG 31231</strain>
    </source>
</reference>
<feature type="domain" description="TRAP C4-dicarboxylate transport system permease DctM subunit" evidence="8">
    <location>
        <begin position="9"/>
        <end position="418"/>
    </location>
</feature>
<dbReference type="Proteomes" id="UP001138751">
    <property type="component" value="Unassembled WGS sequence"/>
</dbReference>
<feature type="transmembrane region" description="Helical" evidence="7">
    <location>
        <begin position="244"/>
        <end position="262"/>
    </location>
</feature>
<dbReference type="PIRSF" id="PIRSF006066">
    <property type="entry name" value="HI0050"/>
    <property type="match status" value="1"/>
</dbReference>
<keyword evidence="3 7" id="KW-0997">Cell inner membrane</keyword>
<comment type="caution">
    <text evidence="9">The sequence shown here is derived from an EMBL/GenBank/DDBJ whole genome shotgun (WGS) entry which is preliminary data.</text>
</comment>
<feature type="transmembrane region" description="Helical" evidence="7">
    <location>
        <begin position="308"/>
        <end position="329"/>
    </location>
</feature>
<evidence type="ECO:0000256" key="4">
    <source>
        <dbReference type="ARBA" id="ARBA00022692"/>
    </source>
</evidence>
<keyword evidence="7" id="KW-0813">Transport</keyword>
<comment type="function">
    <text evidence="7">Part of the tripartite ATP-independent periplasmic (TRAP) transport system.</text>
</comment>
<feature type="transmembrane region" description="Helical" evidence="7">
    <location>
        <begin position="79"/>
        <end position="97"/>
    </location>
</feature>
<reference evidence="9" key="1">
    <citation type="submission" date="2020-01" db="EMBL/GenBank/DDBJ databases">
        <authorList>
            <person name="Rat A."/>
        </authorList>
    </citation>
    <scope>NUCLEOTIDE SEQUENCE</scope>
    <source>
        <strain evidence="9">LMG 31231</strain>
    </source>
</reference>
<dbReference type="GO" id="GO:0005886">
    <property type="term" value="C:plasma membrane"/>
    <property type="evidence" value="ECO:0007669"/>
    <property type="project" value="UniProtKB-SubCell"/>
</dbReference>
<evidence type="ECO:0000256" key="1">
    <source>
        <dbReference type="ARBA" id="ARBA00004429"/>
    </source>
</evidence>
<accession>A0A9X9WW19</accession>
<comment type="similarity">
    <text evidence="7">Belongs to the TRAP transporter large permease family.</text>
</comment>
<evidence type="ECO:0000313" key="10">
    <source>
        <dbReference type="Proteomes" id="UP001138751"/>
    </source>
</evidence>
<dbReference type="GO" id="GO:0022857">
    <property type="term" value="F:transmembrane transporter activity"/>
    <property type="evidence" value="ECO:0007669"/>
    <property type="project" value="UniProtKB-UniRule"/>
</dbReference>
<feature type="transmembrane region" description="Helical" evidence="7">
    <location>
        <begin position="216"/>
        <end position="238"/>
    </location>
</feature>
<keyword evidence="10" id="KW-1185">Reference proteome</keyword>
<dbReference type="AlphaFoldDB" id="A0A9X9WW19"/>
<proteinExistence type="inferred from homology"/>
<keyword evidence="2" id="KW-1003">Cell membrane</keyword>
<dbReference type="PANTHER" id="PTHR33362">
    <property type="entry name" value="SIALIC ACID TRAP TRANSPORTER PERMEASE PROTEIN SIAT-RELATED"/>
    <property type="match status" value="1"/>
</dbReference>
<feature type="transmembrane region" description="Helical" evidence="7">
    <location>
        <begin position="171"/>
        <end position="195"/>
    </location>
</feature>
<feature type="transmembrane region" description="Helical" evidence="7">
    <location>
        <begin position="361"/>
        <end position="387"/>
    </location>
</feature>
<evidence type="ECO:0000256" key="3">
    <source>
        <dbReference type="ARBA" id="ARBA00022519"/>
    </source>
</evidence>
<dbReference type="Pfam" id="PF06808">
    <property type="entry name" value="DctM"/>
    <property type="match status" value="1"/>
</dbReference>
<sequence>MEPGLLLIFAVFAIGVMAGVPVAFCLGIAAVAGFLWEGLNPAVAFQQMASGMSIFALLAIPFFIFAGEIMLHGGIARRLIALASACVGWMRGGLGMVDVSTSMLFGGISGSAVADTSATGVILIPAMKAKGYGVDYAVSLTVTSSIAGILIPPSHNMILYSLAAGGGISVSALFIAGIVPGVLMCLFLGIAAYVVAVRRGYPAEAWKGFGHLAWTFVDAMPGLLTAFIILGGVLTGIFTVTESAAFGAIWALLVTILAYRALSWENFVIAVRASVRTTAVVFLLVGTATAFAWLLAMYRLPEILTDGMLAISDNPIVILLLINVCLLVLGCVMDMAALILITTPIFLPVVTAIGMDPVQFGMVMMMNLGLGLTTPPVGAVLFVGCAIGQIRIEHIMRTIMPFWGAILVALAFTTYWPDISLTLPRLLLGYGG</sequence>
<protein>
    <recommendedName>
        <fullName evidence="7">TRAP transporter large permease protein</fullName>
    </recommendedName>
</protein>
<evidence type="ECO:0000256" key="6">
    <source>
        <dbReference type="ARBA" id="ARBA00023136"/>
    </source>
</evidence>
<evidence type="ECO:0000256" key="5">
    <source>
        <dbReference type="ARBA" id="ARBA00022989"/>
    </source>
</evidence>
<dbReference type="EMBL" id="JAAEDM010000018">
    <property type="protein sequence ID" value="MBR0671348.1"/>
    <property type="molecule type" value="Genomic_DNA"/>
</dbReference>
<feature type="transmembrane region" description="Helical" evidence="7">
    <location>
        <begin position="274"/>
        <end position="296"/>
    </location>
</feature>
<feature type="transmembrane region" description="Helical" evidence="7">
    <location>
        <begin position="133"/>
        <end position="151"/>
    </location>
</feature>
<dbReference type="RefSeq" id="WP_211861723.1">
    <property type="nucleotide sequence ID" value="NZ_JAAEDM010000018.1"/>
</dbReference>
<keyword evidence="5 7" id="KW-1133">Transmembrane helix</keyword>
<dbReference type="NCBIfam" id="TIGR00786">
    <property type="entry name" value="dctM"/>
    <property type="match status" value="1"/>
</dbReference>
<evidence type="ECO:0000256" key="7">
    <source>
        <dbReference type="RuleBase" id="RU369079"/>
    </source>
</evidence>
<evidence type="ECO:0000256" key="2">
    <source>
        <dbReference type="ARBA" id="ARBA00022475"/>
    </source>
</evidence>
<comment type="subunit">
    <text evidence="7">The complex comprises the extracytoplasmic solute receptor protein and the two transmembrane proteins.</text>
</comment>
<keyword evidence="6 7" id="KW-0472">Membrane</keyword>
<feature type="transmembrane region" description="Helical" evidence="7">
    <location>
        <begin position="48"/>
        <end position="67"/>
    </location>
</feature>
<name>A0A9X9WW19_9PROT</name>
<evidence type="ECO:0000259" key="8">
    <source>
        <dbReference type="Pfam" id="PF06808"/>
    </source>
</evidence>
<organism evidence="9 10">
    <name type="scientific">Neoroseomonas soli</name>
    <dbReference type="NCBI Taxonomy" id="1081025"/>
    <lineage>
        <taxon>Bacteria</taxon>
        <taxon>Pseudomonadati</taxon>
        <taxon>Pseudomonadota</taxon>
        <taxon>Alphaproteobacteria</taxon>
        <taxon>Acetobacterales</taxon>
        <taxon>Acetobacteraceae</taxon>
        <taxon>Neoroseomonas</taxon>
    </lineage>
</organism>